<evidence type="ECO:0000313" key="1">
    <source>
        <dbReference type="EMBL" id="SFI84355.1"/>
    </source>
</evidence>
<name>A0A1I3LIT1_9ACTN</name>
<keyword evidence="2" id="KW-1185">Reference proteome</keyword>
<reference evidence="2" key="1">
    <citation type="submission" date="2016-10" db="EMBL/GenBank/DDBJ databases">
        <authorList>
            <person name="Varghese N."/>
            <person name="Submissions S."/>
        </authorList>
    </citation>
    <scope>NUCLEOTIDE SEQUENCE [LARGE SCALE GENOMIC DNA]</scope>
    <source>
        <strain evidence="2">CGMCC 4.2126</strain>
    </source>
</reference>
<dbReference type="AlphaFoldDB" id="A0A1I3LIT1"/>
<sequence>MGETPAVMPGTGPLAPDFNGIDPALMKGFIADLERAGKAIAEYGEAIRRELAAVDLSAPGIASIREIGGWAEEQLPRLRQRMETIEVMPAVLLGSKLEPYSEGALPAPAEAQRQGAELGKRAAAVDPEAFSLTGPYPTERLAALVNELKAHQSDPNFTAAFFAALGPAGTRKFGEKLRRLEKADDALGVAGTALGAAVRGGPKVPGFAQVMGAVKKAGAKDIEGFAELLNSGDYPDVWLAEIVAPMLAADSHVSGETLGKLLNALGNNPVAARLAISSVTDISPVPASAKTPFGMLPSSPQVWKARPDLAAFLKTLNERVHWQPEAAKGFGRMLAAASGAYDEAQGKHSQEAAFFAYTVMTSVDDLKLGDATRPHLSEIAGSYAAEITLGANIGDADMTKDSALRLTPGLFEPTTVPGLRGAFRLSPEDTFRFLTTFAGTAEARAPFEAGMGELTQRLLPEASRLAKRTEDVTALDNLFTALGNVRGFELAAAVRVLKPSDEEAESAKDAEDLLVGALMGVAGLIPPFSIYAKTWTGICAGKAAYDTYGPQSEEKVEKLRELDGAETLGRQYAVAQLLMKQGFAPGTPPSGMAIADSNGNLRPFSEIAKQGDVGMKALEQWFIDNGMGGKDKLSIGELSIALAGRFDGRKDPSFQRAGLYEKGLTTD</sequence>
<proteinExistence type="predicted"/>
<organism evidence="1 2">
    <name type="scientific">Streptosporangium canum</name>
    <dbReference type="NCBI Taxonomy" id="324952"/>
    <lineage>
        <taxon>Bacteria</taxon>
        <taxon>Bacillati</taxon>
        <taxon>Actinomycetota</taxon>
        <taxon>Actinomycetes</taxon>
        <taxon>Streptosporangiales</taxon>
        <taxon>Streptosporangiaceae</taxon>
        <taxon>Streptosporangium</taxon>
    </lineage>
</organism>
<dbReference type="GeneID" id="96297686"/>
<protein>
    <submittedName>
        <fullName evidence="1">Uncharacterized protein</fullName>
    </submittedName>
</protein>
<gene>
    <name evidence="1" type="ORF">SAMN05216275_105156</name>
</gene>
<evidence type="ECO:0000313" key="2">
    <source>
        <dbReference type="Proteomes" id="UP000199111"/>
    </source>
</evidence>
<dbReference type="RefSeq" id="WP_093886626.1">
    <property type="nucleotide sequence ID" value="NZ_FOQY01000005.1"/>
</dbReference>
<dbReference type="EMBL" id="FOQY01000005">
    <property type="protein sequence ID" value="SFI84355.1"/>
    <property type="molecule type" value="Genomic_DNA"/>
</dbReference>
<accession>A0A1I3LIT1</accession>
<dbReference type="Proteomes" id="UP000199111">
    <property type="component" value="Unassembled WGS sequence"/>
</dbReference>